<dbReference type="KEGG" id="rama:IDM48_05080"/>
<proteinExistence type="predicted"/>
<evidence type="ECO:0000256" key="1">
    <source>
        <dbReference type="SAM" id="SignalP"/>
    </source>
</evidence>
<accession>A0A7H2BM70</accession>
<protein>
    <recommendedName>
        <fullName evidence="4">DUF4853 domain-containing protein</fullName>
    </recommendedName>
</protein>
<dbReference type="Proteomes" id="UP000516421">
    <property type="component" value="Chromosome"/>
</dbReference>
<sequence length="189" mass="21358">MFISSGFRRLLSVRLAVVMAVLVLSGCGSGEPSANEVFKNYYSALTGTMSASVHRDDFQWKNGTEPFPYLDKAKWTDMKNNLRSCDNEDVARLNGMYDTYKLNLGYKNPQEATDKVAAYWKSQGWEVKDITSEKEPDMRQILTVTDTDVNLLYTASSRGEDIEATSQCISEFYHEDSPAEDPKIYSAQK</sequence>
<name>A0A7H2BM70_9MICC</name>
<evidence type="ECO:0000313" key="3">
    <source>
        <dbReference type="Proteomes" id="UP000516421"/>
    </source>
</evidence>
<reference evidence="2 3" key="1">
    <citation type="submission" date="2020-09" db="EMBL/GenBank/DDBJ databases">
        <title>Investigation of environmental microbe.</title>
        <authorList>
            <person name="Ou Y."/>
            <person name="Kang Q."/>
        </authorList>
    </citation>
    <scope>NUCLEOTIDE SEQUENCE [LARGE SCALE GENOMIC DNA]</scope>
    <source>
        <strain evidence="2 3">KJZ-9</strain>
    </source>
</reference>
<keyword evidence="1" id="KW-0732">Signal</keyword>
<dbReference type="EMBL" id="CP061538">
    <property type="protein sequence ID" value="QNV40766.1"/>
    <property type="molecule type" value="Genomic_DNA"/>
</dbReference>
<evidence type="ECO:0000313" key="2">
    <source>
        <dbReference type="EMBL" id="QNV40766.1"/>
    </source>
</evidence>
<dbReference type="AlphaFoldDB" id="A0A7H2BM70"/>
<organism evidence="2 3">
    <name type="scientific">Rothia amarae</name>
    <dbReference type="NCBI Taxonomy" id="169480"/>
    <lineage>
        <taxon>Bacteria</taxon>
        <taxon>Bacillati</taxon>
        <taxon>Actinomycetota</taxon>
        <taxon>Actinomycetes</taxon>
        <taxon>Micrococcales</taxon>
        <taxon>Micrococcaceae</taxon>
        <taxon>Rothia</taxon>
    </lineage>
</organism>
<feature type="signal peptide" evidence="1">
    <location>
        <begin position="1"/>
        <end position="30"/>
    </location>
</feature>
<feature type="chain" id="PRO_5038941458" description="DUF4853 domain-containing protein" evidence="1">
    <location>
        <begin position="31"/>
        <end position="189"/>
    </location>
</feature>
<evidence type="ECO:0008006" key="4">
    <source>
        <dbReference type="Google" id="ProtNLM"/>
    </source>
</evidence>
<dbReference type="RefSeq" id="WP_190618393.1">
    <property type="nucleotide sequence ID" value="NZ_CP061538.1"/>
</dbReference>
<gene>
    <name evidence="2" type="ORF">IDM48_05080</name>
</gene>
<keyword evidence="3" id="KW-1185">Reference proteome</keyword>